<dbReference type="PANTHER" id="PTHR37984:SF5">
    <property type="entry name" value="PROTEIN NYNRIN-LIKE"/>
    <property type="match status" value="1"/>
</dbReference>
<gene>
    <name evidence="2" type="ORF">NQ317_000795</name>
</gene>
<evidence type="ECO:0008006" key="4">
    <source>
        <dbReference type="Google" id="ProtNLM"/>
    </source>
</evidence>
<name>A0ABQ9J4B2_9CUCU</name>
<dbReference type="InterPro" id="IPR050951">
    <property type="entry name" value="Retrovirus_Pol_polyprotein"/>
</dbReference>
<sequence>MVNACDSCLENKQDPPKSELTPWPITSEPFQRVHVDFLGPVNSKMYFILTDSFTKWYPGIKNTVYISHHATHCNREVAI</sequence>
<dbReference type="EMBL" id="JAPWTJ010001268">
    <property type="protein sequence ID" value="KAJ8972961.1"/>
    <property type="molecule type" value="Genomic_DNA"/>
</dbReference>
<protein>
    <recommendedName>
        <fullName evidence="4">Integrase</fullName>
    </recommendedName>
</protein>
<reference evidence="2" key="1">
    <citation type="journal article" date="2023" name="Insect Mol. Biol.">
        <title>Genome sequencing provides insights into the evolution of gene families encoding plant cell wall-degrading enzymes in longhorned beetles.</title>
        <authorList>
            <person name="Shin N.R."/>
            <person name="Okamura Y."/>
            <person name="Kirsch R."/>
            <person name="Pauchet Y."/>
        </authorList>
    </citation>
    <scope>NUCLEOTIDE SEQUENCE</scope>
    <source>
        <strain evidence="2">MMC_N1</strain>
    </source>
</reference>
<proteinExistence type="predicted"/>
<evidence type="ECO:0000256" key="1">
    <source>
        <dbReference type="SAM" id="MobiDB-lite"/>
    </source>
</evidence>
<accession>A0ABQ9J4B2</accession>
<evidence type="ECO:0000313" key="3">
    <source>
        <dbReference type="Proteomes" id="UP001162164"/>
    </source>
</evidence>
<keyword evidence="3" id="KW-1185">Reference proteome</keyword>
<feature type="region of interest" description="Disordered" evidence="1">
    <location>
        <begin position="1"/>
        <end position="23"/>
    </location>
</feature>
<evidence type="ECO:0000313" key="2">
    <source>
        <dbReference type="EMBL" id="KAJ8972961.1"/>
    </source>
</evidence>
<organism evidence="2 3">
    <name type="scientific">Molorchus minor</name>
    <dbReference type="NCBI Taxonomy" id="1323400"/>
    <lineage>
        <taxon>Eukaryota</taxon>
        <taxon>Metazoa</taxon>
        <taxon>Ecdysozoa</taxon>
        <taxon>Arthropoda</taxon>
        <taxon>Hexapoda</taxon>
        <taxon>Insecta</taxon>
        <taxon>Pterygota</taxon>
        <taxon>Neoptera</taxon>
        <taxon>Endopterygota</taxon>
        <taxon>Coleoptera</taxon>
        <taxon>Polyphaga</taxon>
        <taxon>Cucujiformia</taxon>
        <taxon>Chrysomeloidea</taxon>
        <taxon>Cerambycidae</taxon>
        <taxon>Lamiinae</taxon>
        <taxon>Monochamini</taxon>
        <taxon>Molorchus</taxon>
    </lineage>
</organism>
<comment type="caution">
    <text evidence="2">The sequence shown here is derived from an EMBL/GenBank/DDBJ whole genome shotgun (WGS) entry which is preliminary data.</text>
</comment>
<dbReference type="PANTHER" id="PTHR37984">
    <property type="entry name" value="PROTEIN CBG26694"/>
    <property type="match status" value="1"/>
</dbReference>
<dbReference type="Proteomes" id="UP001162164">
    <property type="component" value="Unassembled WGS sequence"/>
</dbReference>